<keyword evidence="2" id="KW-1185">Reference proteome</keyword>
<name>A0A1J7HA12_LUPAN</name>
<reference evidence="1 2" key="1">
    <citation type="journal article" date="2017" name="Plant Biotechnol. J.">
        <title>A comprehensive draft genome sequence for lupin (Lupinus angustifolius), an emerging health food: insights into plant-microbe interactions and legume evolution.</title>
        <authorList>
            <person name="Hane J.K."/>
            <person name="Ming Y."/>
            <person name="Kamphuis L.G."/>
            <person name="Nelson M.N."/>
            <person name="Garg G."/>
            <person name="Atkins C.A."/>
            <person name="Bayer P.E."/>
            <person name="Bravo A."/>
            <person name="Bringans S."/>
            <person name="Cannon S."/>
            <person name="Edwards D."/>
            <person name="Foley R."/>
            <person name="Gao L.L."/>
            <person name="Harrison M.J."/>
            <person name="Huang W."/>
            <person name="Hurgobin B."/>
            <person name="Li S."/>
            <person name="Liu C.W."/>
            <person name="McGrath A."/>
            <person name="Morahan G."/>
            <person name="Murray J."/>
            <person name="Weller J."/>
            <person name="Jian J."/>
            <person name="Singh K.B."/>
        </authorList>
    </citation>
    <scope>NUCLEOTIDE SEQUENCE [LARGE SCALE GENOMIC DNA]</scope>
    <source>
        <strain evidence="2">cv. Tanjil</strain>
        <tissue evidence="1">Whole plant</tissue>
    </source>
</reference>
<dbReference type="Gramene" id="OIW09444">
    <property type="protein sequence ID" value="OIW09444"/>
    <property type="gene ID" value="TanjilG_31163"/>
</dbReference>
<proteinExistence type="predicted"/>
<protein>
    <submittedName>
        <fullName evidence="1">Uncharacterized protein</fullName>
    </submittedName>
</protein>
<accession>A0A1J7HA12</accession>
<evidence type="ECO:0000313" key="2">
    <source>
        <dbReference type="Proteomes" id="UP000188354"/>
    </source>
</evidence>
<organism evidence="1 2">
    <name type="scientific">Lupinus angustifolius</name>
    <name type="common">Narrow-leaved blue lupine</name>
    <dbReference type="NCBI Taxonomy" id="3871"/>
    <lineage>
        <taxon>Eukaryota</taxon>
        <taxon>Viridiplantae</taxon>
        <taxon>Streptophyta</taxon>
        <taxon>Embryophyta</taxon>
        <taxon>Tracheophyta</taxon>
        <taxon>Spermatophyta</taxon>
        <taxon>Magnoliopsida</taxon>
        <taxon>eudicotyledons</taxon>
        <taxon>Gunneridae</taxon>
        <taxon>Pentapetalae</taxon>
        <taxon>rosids</taxon>
        <taxon>fabids</taxon>
        <taxon>Fabales</taxon>
        <taxon>Fabaceae</taxon>
        <taxon>Papilionoideae</taxon>
        <taxon>50 kb inversion clade</taxon>
        <taxon>genistoids sensu lato</taxon>
        <taxon>core genistoids</taxon>
        <taxon>Genisteae</taxon>
        <taxon>Lupinus</taxon>
    </lineage>
</organism>
<evidence type="ECO:0000313" key="1">
    <source>
        <dbReference type="EMBL" id="OIW09444.1"/>
    </source>
</evidence>
<sequence>MPHTGNHGYNYLQRGTCMPVVSIISTVCASTRAFVIGSSNLTCSFNGNYMHVSMFSTNLALDSAQHFTKIIIIARKYIMAHRRKENPEAS</sequence>
<dbReference type="AlphaFoldDB" id="A0A1J7HA12"/>
<dbReference type="EMBL" id="CM007366">
    <property type="protein sequence ID" value="OIW09444.1"/>
    <property type="molecule type" value="Genomic_DNA"/>
</dbReference>
<dbReference type="Proteomes" id="UP000188354">
    <property type="component" value="Chromosome LG06"/>
</dbReference>
<gene>
    <name evidence="1" type="ORF">TanjilG_31163</name>
</gene>